<protein>
    <submittedName>
        <fullName evidence="2">Uncharacterized protein</fullName>
    </submittedName>
</protein>
<proteinExistence type="predicted"/>
<evidence type="ECO:0000313" key="2">
    <source>
        <dbReference type="EMBL" id="KAJ8387343.1"/>
    </source>
</evidence>
<comment type="caution">
    <text evidence="2">The sequence shown here is derived from an EMBL/GenBank/DDBJ whole genome shotgun (WGS) entry which is preliminary data.</text>
</comment>
<dbReference type="EMBL" id="JAINUG010000213">
    <property type="protein sequence ID" value="KAJ8387343.1"/>
    <property type="molecule type" value="Genomic_DNA"/>
</dbReference>
<reference evidence="2" key="1">
    <citation type="journal article" date="2023" name="Science">
        <title>Genome structures resolve the early diversification of teleost fishes.</title>
        <authorList>
            <person name="Parey E."/>
            <person name="Louis A."/>
            <person name="Montfort J."/>
            <person name="Bouchez O."/>
            <person name="Roques C."/>
            <person name="Iampietro C."/>
            <person name="Lluch J."/>
            <person name="Castinel A."/>
            <person name="Donnadieu C."/>
            <person name="Desvignes T."/>
            <person name="Floi Bucao C."/>
            <person name="Jouanno E."/>
            <person name="Wen M."/>
            <person name="Mejri S."/>
            <person name="Dirks R."/>
            <person name="Jansen H."/>
            <person name="Henkel C."/>
            <person name="Chen W.J."/>
            <person name="Zahm M."/>
            <person name="Cabau C."/>
            <person name="Klopp C."/>
            <person name="Thompson A.W."/>
            <person name="Robinson-Rechavi M."/>
            <person name="Braasch I."/>
            <person name="Lecointre G."/>
            <person name="Bobe J."/>
            <person name="Postlethwait J.H."/>
            <person name="Berthelot C."/>
            <person name="Roest Crollius H."/>
            <person name="Guiguen Y."/>
        </authorList>
    </citation>
    <scope>NUCLEOTIDE SEQUENCE</scope>
    <source>
        <strain evidence="2">NC1722</strain>
    </source>
</reference>
<evidence type="ECO:0000256" key="1">
    <source>
        <dbReference type="SAM" id="MobiDB-lite"/>
    </source>
</evidence>
<accession>A0AAD7W8G9</accession>
<sequence length="115" mass="12332">MWSQEKLQLQLHHPWPHGGGTPGLFHFVAIKLDLPLEVRLLPSEPPNIPPHPRSSAGQQPGGRGTPAAVAEAFNSLHLHSGVAAIWAGSCATPALVGRLEMLRNLLHLNRIGSQA</sequence>
<evidence type="ECO:0000313" key="3">
    <source>
        <dbReference type="Proteomes" id="UP001221898"/>
    </source>
</evidence>
<feature type="compositionally biased region" description="Pro residues" evidence="1">
    <location>
        <begin position="43"/>
        <end position="52"/>
    </location>
</feature>
<gene>
    <name evidence="2" type="ORF">AAFF_G00158390</name>
</gene>
<keyword evidence="3" id="KW-1185">Reference proteome</keyword>
<organism evidence="2 3">
    <name type="scientific">Aldrovandia affinis</name>
    <dbReference type="NCBI Taxonomy" id="143900"/>
    <lineage>
        <taxon>Eukaryota</taxon>
        <taxon>Metazoa</taxon>
        <taxon>Chordata</taxon>
        <taxon>Craniata</taxon>
        <taxon>Vertebrata</taxon>
        <taxon>Euteleostomi</taxon>
        <taxon>Actinopterygii</taxon>
        <taxon>Neopterygii</taxon>
        <taxon>Teleostei</taxon>
        <taxon>Notacanthiformes</taxon>
        <taxon>Halosauridae</taxon>
        <taxon>Aldrovandia</taxon>
    </lineage>
</organism>
<dbReference type="AlphaFoldDB" id="A0AAD7W8G9"/>
<feature type="region of interest" description="Disordered" evidence="1">
    <location>
        <begin position="41"/>
        <end position="67"/>
    </location>
</feature>
<name>A0AAD7W8G9_9TELE</name>
<dbReference type="Proteomes" id="UP001221898">
    <property type="component" value="Unassembled WGS sequence"/>
</dbReference>